<dbReference type="PIRSF" id="PIRSF016202">
    <property type="entry name" value="PH1107"/>
    <property type="match status" value="1"/>
</dbReference>
<evidence type="ECO:0000256" key="4">
    <source>
        <dbReference type="SAM" id="MobiDB-lite"/>
    </source>
</evidence>
<evidence type="ECO:0000256" key="1">
    <source>
        <dbReference type="ARBA" id="ARBA00022676"/>
    </source>
</evidence>
<keyword evidence="2" id="KW-0808">Transferase</keyword>
<dbReference type="EMBL" id="MHNI01000012">
    <property type="protein sequence ID" value="OGZ42907.1"/>
    <property type="molecule type" value="Genomic_DNA"/>
</dbReference>
<sequence>MFREKKGKGKTKIKKLSKQKKRPPKRAPKSIKRKTEKKKQPGTPALVRAVENPIILPKPEHHWEAWQTFNPGVILLEDKIHFLYRAIGEDGISRFGYAVSSDGFAIDERLPNPVFEHRFTKPVFNFYSFVSGGSFGGSEDPRIVQVNGEDTLYMTYTACDEGLRMALSSIKVKDFLRKKWTWELPVLISPPGELHKNWVIFPEKINGKYAVLHSISPEISIAYRDSLEFQEGEYIYSFYNGNNSQRKNCWDSWVRGVGAPPIKTNKGWLLFYHAIDESDPGKYKVGAMLLDIHNPAKILCRSQEPVLEPEKDYESNGFKAGVIYVSGAAVKNGELLVYYGASDSYISVAHAPVEEFLNRLISQAKPKLKAKTLKGT</sequence>
<dbReference type="InterPro" id="IPR007184">
    <property type="entry name" value="Mannoside_phosphorylase"/>
</dbReference>
<dbReference type="AlphaFoldDB" id="A0A1G2FYI2"/>
<comment type="similarity">
    <text evidence="3">Belongs to the glycosyl hydrolase 130 family.</text>
</comment>
<dbReference type="GO" id="GO:0016757">
    <property type="term" value="F:glycosyltransferase activity"/>
    <property type="evidence" value="ECO:0007669"/>
    <property type="project" value="UniProtKB-KW"/>
</dbReference>
<reference evidence="5 6" key="1">
    <citation type="journal article" date="2016" name="Nat. Commun.">
        <title>Thousands of microbial genomes shed light on interconnected biogeochemical processes in an aquifer system.</title>
        <authorList>
            <person name="Anantharaman K."/>
            <person name="Brown C.T."/>
            <person name="Hug L.A."/>
            <person name="Sharon I."/>
            <person name="Castelle C.J."/>
            <person name="Probst A.J."/>
            <person name="Thomas B.C."/>
            <person name="Singh A."/>
            <person name="Wilkins M.J."/>
            <person name="Karaoz U."/>
            <person name="Brodie E.L."/>
            <person name="Williams K.H."/>
            <person name="Hubbard S.S."/>
            <person name="Banfield J.F."/>
        </authorList>
    </citation>
    <scope>NUCLEOTIDE SEQUENCE [LARGE SCALE GENOMIC DNA]</scope>
</reference>
<proteinExistence type="inferred from homology"/>
<comment type="caution">
    <text evidence="5">The sequence shown here is derived from an EMBL/GenBank/DDBJ whole genome shotgun (WGS) entry which is preliminary data.</text>
</comment>
<keyword evidence="1" id="KW-0328">Glycosyltransferase</keyword>
<evidence type="ECO:0000256" key="3">
    <source>
        <dbReference type="ARBA" id="ARBA00024356"/>
    </source>
</evidence>
<dbReference type="PANTHER" id="PTHR34106:SF5">
    <property type="entry name" value="GLYCOSIDASE"/>
    <property type="match status" value="1"/>
</dbReference>
<protein>
    <recommendedName>
        <fullName evidence="7">Glycosidase</fullName>
    </recommendedName>
</protein>
<dbReference type="SUPFAM" id="SSF75005">
    <property type="entry name" value="Arabinanase/levansucrase/invertase"/>
    <property type="match status" value="1"/>
</dbReference>
<feature type="region of interest" description="Disordered" evidence="4">
    <location>
        <begin position="1"/>
        <end position="43"/>
    </location>
</feature>
<feature type="compositionally biased region" description="Basic residues" evidence="4">
    <location>
        <begin position="1"/>
        <end position="37"/>
    </location>
</feature>
<evidence type="ECO:0000256" key="2">
    <source>
        <dbReference type="ARBA" id="ARBA00022679"/>
    </source>
</evidence>
<name>A0A1G2FYI2_9BACT</name>
<evidence type="ECO:0000313" key="5">
    <source>
        <dbReference type="EMBL" id="OGZ42907.1"/>
    </source>
</evidence>
<evidence type="ECO:0000313" key="6">
    <source>
        <dbReference type="Proteomes" id="UP000176700"/>
    </source>
</evidence>
<dbReference type="Proteomes" id="UP000176700">
    <property type="component" value="Unassembled WGS sequence"/>
</dbReference>
<organism evidence="5 6">
    <name type="scientific">Candidatus Ryanbacteria bacterium RIFCSPHIGHO2_01_45_13</name>
    <dbReference type="NCBI Taxonomy" id="1802112"/>
    <lineage>
        <taxon>Bacteria</taxon>
        <taxon>Candidatus Ryaniibacteriota</taxon>
    </lineage>
</organism>
<dbReference type="CDD" id="cd18614">
    <property type="entry name" value="GH130"/>
    <property type="match status" value="1"/>
</dbReference>
<dbReference type="PANTHER" id="PTHR34106">
    <property type="entry name" value="GLYCOSIDASE"/>
    <property type="match status" value="1"/>
</dbReference>
<gene>
    <name evidence="5" type="ORF">A2W41_02195</name>
</gene>
<dbReference type="Pfam" id="PF04041">
    <property type="entry name" value="Glyco_hydro_130"/>
    <property type="match status" value="1"/>
</dbReference>
<dbReference type="InterPro" id="IPR023296">
    <property type="entry name" value="Glyco_hydro_beta-prop_sf"/>
</dbReference>
<evidence type="ECO:0008006" key="7">
    <source>
        <dbReference type="Google" id="ProtNLM"/>
    </source>
</evidence>
<accession>A0A1G2FYI2</accession>
<dbReference type="Gene3D" id="2.115.10.20">
    <property type="entry name" value="Glycosyl hydrolase domain, family 43"/>
    <property type="match status" value="1"/>
</dbReference>